<dbReference type="AlphaFoldDB" id="H0EAS8"/>
<dbReference type="Proteomes" id="UP000005143">
    <property type="component" value="Unassembled WGS sequence"/>
</dbReference>
<keyword evidence="2" id="KW-0812">Transmembrane</keyword>
<feature type="compositionally biased region" description="Polar residues" evidence="1">
    <location>
        <begin position="161"/>
        <end position="173"/>
    </location>
</feature>
<keyword evidence="4" id="KW-1185">Reference proteome</keyword>
<dbReference type="Gene3D" id="1.20.5.340">
    <property type="match status" value="1"/>
</dbReference>
<protein>
    <submittedName>
        <fullName evidence="3">Uncharacterized protein</fullName>
    </submittedName>
</protein>
<organism evidence="3 4">
    <name type="scientific">Patulibacter medicamentivorans</name>
    <dbReference type="NCBI Taxonomy" id="1097667"/>
    <lineage>
        <taxon>Bacteria</taxon>
        <taxon>Bacillati</taxon>
        <taxon>Actinomycetota</taxon>
        <taxon>Thermoleophilia</taxon>
        <taxon>Solirubrobacterales</taxon>
        <taxon>Patulibacteraceae</taxon>
        <taxon>Patulibacter</taxon>
    </lineage>
</organism>
<evidence type="ECO:0000256" key="1">
    <source>
        <dbReference type="SAM" id="MobiDB-lite"/>
    </source>
</evidence>
<feature type="compositionally biased region" description="Basic and acidic residues" evidence="1">
    <location>
        <begin position="1"/>
        <end position="17"/>
    </location>
</feature>
<dbReference type="RefSeq" id="WP_007578455.1">
    <property type="nucleotide sequence ID" value="NZ_AGUD01000297.1"/>
</dbReference>
<feature type="compositionally biased region" description="Basic and acidic residues" evidence="1">
    <location>
        <begin position="147"/>
        <end position="160"/>
    </location>
</feature>
<feature type="transmembrane region" description="Helical" evidence="2">
    <location>
        <begin position="48"/>
        <end position="67"/>
    </location>
</feature>
<feature type="region of interest" description="Disordered" evidence="1">
    <location>
        <begin position="1"/>
        <end position="31"/>
    </location>
</feature>
<feature type="region of interest" description="Disordered" evidence="1">
    <location>
        <begin position="116"/>
        <end position="173"/>
    </location>
</feature>
<sequence>MSFDDPPTRRLPQDPRPRSPIPPRGSGPDEEQQVAILGERVRTLGTSLAILAVVAVAALGIAFWALLDGGDSTPAPSSGDASGTLLQRVQDLEQRVDARATDGDLKKLRAQVETLKTKVDEAAASSSGDGGGSGTTTSDQTTQLDDLSSKLDDLTTRVDQLESQASGGTTSTP</sequence>
<feature type="compositionally biased region" description="Low complexity" evidence="1">
    <location>
        <begin position="135"/>
        <end position="146"/>
    </location>
</feature>
<proteinExistence type="predicted"/>
<evidence type="ECO:0000313" key="4">
    <source>
        <dbReference type="Proteomes" id="UP000005143"/>
    </source>
</evidence>
<evidence type="ECO:0000313" key="3">
    <source>
        <dbReference type="EMBL" id="EHN09253.1"/>
    </source>
</evidence>
<keyword evidence="2" id="KW-0472">Membrane</keyword>
<reference evidence="3 4" key="1">
    <citation type="journal article" date="2013" name="Biodegradation">
        <title>Quantitative proteomic analysis of ibuprofen-degrading Patulibacter sp. strain I11.</title>
        <authorList>
            <person name="Almeida B."/>
            <person name="Kjeldal H."/>
            <person name="Lolas I."/>
            <person name="Knudsen A.D."/>
            <person name="Carvalho G."/>
            <person name="Nielsen K.L."/>
            <person name="Barreto Crespo M.T."/>
            <person name="Stensballe A."/>
            <person name="Nielsen J.L."/>
        </authorList>
    </citation>
    <scope>NUCLEOTIDE SEQUENCE [LARGE SCALE GENOMIC DNA]</scope>
    <source>
        <strain evidence="3 4">I11</strain>
    </source>
</reference>
<gene>
    <name evidence="3" type="ORF">PAI11_39520</name>
</gene>
<dbReference type="EMBL" id="AGUD01000297">
    <property type="protein sequence ID" value="EHN09253.1"/>
    <property type="molecule type" value="Genomic_DNA"/>
</dbReference>
<evidence type="ECO:0000256" key="2">
    <source>
        <dbReference type="SAM" id="Phobius"/>
    </source>
</evidence>
<comment type="caution">
    <text evidence="3">The sequence shown here is derived from an EMBL/GenBank/DDBJ whole genome shotgun (WGS) entry which is preliminary data.</text>
</comment>
<name>H0EAS8_9ACTN</name>
<accession>H0EAS8</accession>
<keyword evidence="2" id="KW-1133">Transmembrane helix</keyword>